<evidence type="ECO:0000259" key="1">
    <source>
        <dbReference type="PROSITE" id="PS51677"/>
    </source>
</evidence>
<dbReference type="InterPro" id="IPR050248">
    <property type="entry name" value="Polysacc_deacetylase_ArnD"/>
</dbReference>
<dbReference type="OrthoDB" id="407355at2759"/>
<dbReference type="Pfam" id="PF01522">
    <property type="entry name" value="Polysacc_deac_1"/>
    <property type="match status" value="1"/>
</dbReference>
<dbReference type="GO" id="GO:0009272">
    <property type="term" value="P:fungal-type cell wall biogenesis"/>
    <property type="evidence" value="ECO:0007669"/>
    <property type="project" value="UniProtKB-ARBA"/>
</dbReference>
<dbReference type="EMBL" id="MCFE01000094">
    <property type="protein sequence ID" value="ORX99666.1"/>
    <property type="molecule type" value="Genomic_DNA"/>
</dbReference>
<protein>
    <submittedName>
        <fullName evidence="2">Polysaccharide deacetylase</fullName>
    </submittedName>
</protein>
<dbReference type="GO" id="GO:0004099">
    <property type="term" value="F:chitin deacetylase activity"/>
    <property type="evidence" value="ECO:0007669"/>
    <property type="project" value="UniProtKB-ARBA"/>
</dbReference>
<dbReference type="STRING" id="1314790.A0A1Y1YPH8"/>
<feature type="domain" description="NodB homology" evidence="1">
    <location>
        <begin position="53"/>
        <end position="238"/>
    </location>
</feature>
<dbReference type="SUPFAM" id="SSF88713">
    <property type="entry name" value="Glycoside hydrolase/deacetylase"/>
    <property type="match status" value="1"/>
</dbReference>
<dbReference type="PANTHER" id="PTHR10587:SF137">
    <property type="entry name" value="4-DEOXY-4-FORMAMIDO-L-ARABINOSE-PHOSPHOUNDECAPRENOL DEFORMYLASE ARND-RELATED"/>
    <property type="match status" value="1"/>
</dbReference>
<keyword evidence="3" id="KW-1185">Reference proteome</keyword>
<dbReference type="AlphaFoldDB" id="A0A1Y1YPH8"/>
<dbReference type="PROSITE" id="PS51677">
    <property type="entry name" value="NODB"/>
    <property type="match status" value="1"/>
</dbReference>
<accession>A0A1Y1YPH8</accession>
<name>A0A1Y1YPH8_9FUNG</name>
<proteinExistence type="predicted"/>
<evidence type="ECO:0000313" key="3">
    <source>
        <dbReference type="Proteomes" id="UP000193498"/>
    </source>
</evidence>
<reference evidence="2 3" key="1">
    <citation type="submission" date="2016-07" db="EMBL/GenBank/DDBJ databases">
        <title>Pervasive Adenine N6-methylation of Active Genes in Fungi.</title>
        <authorList>
            <consortium name="DOE Joint Genome Institute"/>
            <person name="Mondo S.J."/>
            <person name="Dannebaum R.O."/>
            <person name="Kuo R.C."/>
            <person name="Labutti K."/>
            <person name="Haridas S."/>
            <person name="Kuo A."/>
            <person name="Salamov A."/>
            <person name="Ahrendt S.R."/>
            <person name="Lipzen A."/>
            <person name="Sullivan W."/>
            <person name="Andreopoulos W.B."/>
            <person name="Clum A."/>
            <person name="Lindquist E."/>
            <person name="Daum C."/>
            <person name="Ramamoorthy G.K."/>
            <person name="Gryganskyi A."/>
            <person name="Culley D."/>
            <person name="Magnuson J.K."/>
            <person name="James T.Y."/>
            <person name="O'Malley M.A."/>
            <person name="Stajich J.E."/>
            <person name="Spatafora J.W."/>
            <person name="Visel A."/>
            <person name="Grigoriev I.V."/>
        </authorList>
    </citation>
    <scope>NUCLEOTIDE SEQUENCE [LARGE SCALE GENOMIC DNA]</scope>
    <source>
        <strain evidence="2 3">CBS 931.73</strain>
    </source>
</reference>
<dbReference type="InterPro" id="IPR011330">
    <property type="entry name" value="Glyco_hydro/deAcase_b/a-brl"/>
</dbReference>
<dbReference type="InterPro" id="IPR002509">
    <property type="entry name" value="NODB_dom"/>
</dbReference>
<dbReference type="GO" id="GO:0005975">
    <property type="term" value="P:carbohydrate metabolic process"/>
    <property type="evidence" value="ECO:0007669"/>
    <property type="project" value="InterPro"/>
</dbReference>
<dbReference type="InParanoid" id="A0A1Y1YPH8"/>
<organism evidence="2 3">
    <name type="scientific">Basidiobolus meristosporus CBS 931.73</name>
    <dbReference type="NCBI Taxonomy" id="1314790"/>
    <lineage>
        <taxon>Eukaryota</taxon>
        <taxon>Fungi</taxon>
        <taxon>Fungi incertae sedis</taxon>
        <taxon>Zoopagomycota</taxon>
        <taxon>Entomophthoromycotina</taxon>
        <taxon>Basidiobolomycetes</taxon>
        <taxon>Basidiobolales</taxon>
        <taxon>Basidiobolaceae</taxon>
        <taxon>Basidiobolus</taxon>
    </lineage>
</organism>
<dbReference type="PANTHER" id="PTHR10587">
    <property type="entry name" value="GLYCOSYL TRANSFERASE-RELATED"/>
    <property type="match status" value="1"/>
</dbReference>
<evidence type="ECO:0000313" key="2">
    <source>
        <dbReference type="EMBL" id="ORX99666.1"/>
    </source>
</evidence>
<comment type="caution">
    <text evidence="2">The sequence shown here is derived from an EMBL/GenBank/DDBJ whole genome shotgun (WGS) entry which is preliminary data.</text>
</comment>
<sequence length="254" mass="28803">MSALLFLLVIFLFFGLTIPLVAYFQPRLAVQLLSSRFPSVYFHFPTLFENSPPVVALTIDDAVSANTPKILNILNRYSAKATFFVIGSNVVEYRERQADGEEDLLRRILKGGHELGNHMWRDEPSINLSPGAFKSQLQAVDDIVEGAYQTSRRMKWFRPGSGWFNSDMLATLDSYGYRLALGDIYPHDPLITSSRMNSWYVLKRVHSGGIIILHDRNHTLQTLEAILPALQLRGYKVVTLSEMVAMHEAKKRST</sequence>
<dbReference type="Proteomes" id="UP000193498">
    <property type="component" value="Unassembled WGS sequence"/>
</dbReference>
<dbReference type="CDD" id="cd10958">
    <property type="entry name" value="CE4_NodB_like_2"/>
    <property type="match status" value="1"/>
</dbReference>
<gene>
    <name evidence="2" type="ORF">K493DRAFT_279494</name>
</gene>
<dbReference type="Gene3D" id="3.20.20.370">
    <property type="entry name" value="Glycoside hydrolase/deacetylase"/>
    <property type="match status" value="1"/>
</dbReference>